<organism evidence="2 3">
    <name type="scientific">Sandaracinus amylolyticus</name>
    <dbReference type="NCBI Taxonomy" id="927083"/>
    <lineage>
        <taxon>Bacteria</taxon>
        <taxon>Pseudomonadati</taxon>
        <taxon>Myxococcota</taxon>
        <taxon>Polyangia</taxon>
        <taxon>Polyangiales</taxon>
        <taxon>Sandaracinaceae</taxon>
        <taxon>Sandaracinus</taxon>
    </lineage>
</organism>
<proteinExistence type="predicted"/>
<keyword evidence="3" id="KW-1185">Reference proteome</keyword>
<sequence length="83" mass="9083">MARVVLKGRPEEDEDFMSQPTASSAPQQQGPRALRILAKSVFRELKSSGYSRSDIVAFATEMLALVTTDLREEAPSEEIAAAE</sequence>
<evidence type="ECO:0000313" key="3">
    <source>
        <dbReference type="Proteomes" id="UP000034883"/>
    </source>
</evidence>
<evidence type="ECO:0000313" key="2">
    <source>
        <dbReference type="EMBL" id="AKF06846.1"/>
    </source>
</evidence>
<evidence type="ECO:0000256" key="1">
    <source>
        <dbReference type="SAM" id="MobiDB-lite"/>
    </source>
</evidence>
<dbReference type="AlphaFoldDB" id="A0A0F6W468"/>
<dbReference type="Proteomes" id="UP000034883">
    <property type="component" value="Chromosome"/>
</dbReference>
<dbReference type="KEGG" id="samy:DB32_003995"/>
<feature type="compositionally biased region" description="Low complexity" evidence="1">
    <location>
        <begin position="18"/>
        <end position="29"/>
    </location>
</feature>
<name>A0A0F6W468_9BACT</name>
<feature type="region of interest" description="Disordered" evidence="1">
    <location>
        <begin position="1"/>
        <end position="31"/>
    </location>
</feature>
<accession>A0A0F6W468</accession>
<reference evidence="2 3" key="1">
    <citation type="submission" date="2015-03" db="EMBL/GenBank/DDBJ databases">
        <title>Genome assembly of Sandaracinus amylolyticus DSM 53668.</title>
        <authorList>
            <person name="Sharma G."/>
            <person name="Subramanian S."/>
        </authorList>
    </citation>
    <scope>NUCLEOTIDE SEQUENCE [LARGE SCALE GENOMIC DNA]</scope>
    <source>
        <strain evidence="2 3">DSM 53668</strain>
    </source>
</reference>
<dbReference type="EMBL" id="CP011125">
    <property type="protein sequence ID" value="AKF06846.1"/>
    <property type="molecule type" value="Genomic_DNA"/>
</dbReference>
<gene>
    <name evidence="2" type="ORF">DB32_003995</name>
</gene>
<protein>
    <submittedName>
        <fullName evidence="2">Uncharacterized protein</fullName>
    </submittedName>
</protein>